<name>A0A5B2VHT2_9BACT</name>
<proteinExistence type="predicted"/>
<dbReference type="Pfam" id="PF00535">
    <property type="entry name" value="Glycos_transf_2"/>
    <property type="match status" value="1"/>
</dbReference>
<dbReference type="AlphaFoldDB" id="A0A5B2VHT2"/>
<keyword evidence="3" id="KW-1185">Reference proteome</keyword>
<dbReference type="SUPFAM" id="SSF53448">
    <property type="entry name" value="Nucleotide-diphospho-sugar transferases"/>
    <property type="match status" value="1"/>
</dbReference>
<keyword evidence="2" id="KW-0808">Transferase</keyword>
<dbReference type="PANTHER" id="PTHR43685:SF2">
    <property type="entry name" value="GLYCOSYLTRANSFERASE 2-LIKE DOMAIN-CONTAINING PROTEIN"/>
    <property type="match status" value="1"/>
</dbReference>
<sequence length="313" mass="36091">MSPVVSIILPTYNGARFIRQSLDSCLAQTFRDIELIIVNDCSTDETPAIIKEYAQRDPRIKVINNATNQRLPASLNIGFSAASGRYYTWTSDDNYYAPDAIAKMVAVLEQQPDIDLVYADYYEVDNDDKITGYRHFKDINDSVAMWDGCGACFLYKAAVHTRNKGYAVSTFLIEDYDFFLRASLHSKFYHLNNHELYYYRYHPASLTGTMASAVMDIQKIVVERQLPLLMQHISERDQMLFYRKYAVYYALYKNNTGKVKYYLEKLYAMSKAQVFVTVGYVIVMKTAQLFKVSFAIVMNLLQLLFTPKKQTKG</sequence>
<organism evidence="2 3">
    <name type="scientific">Chitinophaga agrisoli</name>
    <dbReference type="NCBI Taxonomy" id="2607653"/>
    <lineage>
        <taxon>Bacteria</taxon>
        <taxon>Pseudomonadati</taxon>
        <taxon>Bacteroidota</taxon>
        <taxon>Chitinophagia</taxon>
        <taxon>Chitinophagales</taxon>
        <taxon>Chitinophagaceae</taxon>
        <taxon>Chitinophaga</taxon>
    </lineage>
</organism>
<dbReference type="InterPro" id="IPR001173">
    <property type="entry name" value="Glyco_trans_2-like"/>
</dbReference>
<dbReference type="EMBL" id="VUOC01000004">
    <property type="protein sequence ID" value="KAA2239143.1"/>
    <property type="molecule type" value="Genomic_DNA"/>
</dbReference>
<reference evidence="2 3" key="1">
    <citation type="submission" date="2019-09" db="EMBL/GenBank/DDBJ databases">
        <title>Chitinophaga ginsengihumi sp. nov., isolated from soil of ginseng rhizosphere.</title>
        <authorList>
            <person name="Lee J."/>
        </authorList>
    </citation>
    <scope>NUCLEOTIDE SEQUENCE [LARGE SCALE GENOMIC DNA]</scope>
    <source>
        <strain evidence="2 3">BN140078</strain>
    </source>
</reference>
<evidence type="ECO:0000313" key="2">
    <source>
        <dbReference type="EMBL" id="KAA2239143.1"/>
    </source>
</evidence>
<evidence type="ECO:0000259" key="1">
    <source>
        <dbReference type="Pfam" id="PF00535"/>
    </source>
</evidence>
<dbReference type="Proteomes" id="UP000324611">
    <property type="component" value="Unassembled WGS sequence"/>
</dbReference>
<comment type="caution">
    <text evidence="2">The sequence shown here is derived from an EMBL/GenBank/DDBJ whole genome shotgun (WGS) entry which is preliminary data.</text>
</comment>
<dbReference type="RefSeq" id="WP_149840322.1">
    <property type="nucleotide sequence ID" value="NZ_VUOC01000004.1"/>
</dbReference>
<dbReference type="InterPro" id="IPR050834">
    <property type="entry name" value="Glycosyltransf_2"/>
</dbReference>
<feature type="domain" description="Glycosyltransferase 2-like" evidence="1">
    <location>
        <begin position="6"/>
        <end position="157"/>
    </location>
</feature>
<gene>
    <name evidence="2" type="ORF">F0L74_23330</name>
</gene>
<dbReference type="GO" id="GO:0016740">
    <property type="term" value="F:transferase activity"/>
    <property type="evidence" value="ECO:0007669"/>
    <property type="project" value="UniProtKB-KW"/>
</dbReference>
<dbReference type="PANTHER" id="PTHR43685">
    <property type="entry name" value="GLYCOSYLTRANSFERASE"/>
    <property type="match status" value="1"/>
</dbReference>
<reference evidence="2 3" key="2">
    <citation type="submission" date="2019-09" db="EMBL/GenBank/DDBJ databases">
        <authorList>
            <person name="Jin C."/>
        </authorList>
    </citation>
    <scope>NUCLEOTIDE SEQUENCE [LARGE SCALE GENOMIC DNA]</scope>
    <source>
        <strain evidence="2 3">BN140078</strain>
    </source>
</reference>
<protein>
    <submittedName>
        <fullName evidence="2">Glycosyltransferase</fullName>
    </submittedName>
</protein>
<dbReference type="InterPro" id="IPR029044">
    <property type="entry name" value="Nucleotide-diphossugar_trans"/>
</dbReference>
<accession>A0A5B2VHT2</accession>
<evidence type="ECO:0000313" key="3">
    <source>
        <dbReference type="Proteomes" id="UP000324611"/>
    </source>
</evidence>
<dbReference type="Gene3D" id="3.90.550.10">
    <property type="entry name" value="Spore Coat Polysaccharide Biosynthesis Protein SpsA, Chain A"/>
    <property type="match status" value="1"/>
</dbReference>